<dbReference type="CDD" id="cd09641">
    <property type="entry name" value="Cas3''_I"/>
    <property type="match status" value="1"/>
</dbReference>
<evidence type="ECO:0000259" key="11">
    <source>
        <dbReference type="PROSITE" id="PS51643"/>
    </source>
</evidence>
<feature type="domain" description="HD Cas3-type" evidence="11">
    <location>
        <begin position="16"/>
        <end position="184"/>
    </location>
</feature>
<dbReference type="InterPro" id="IPR027417">
    <property type="entry name" value="P-loop_NTPase"/>
</dbReference>
<evidence type="ECO:0000313" key="12">
    <source>
        <dbReference type="EMBL" id="MFC5848866.1"/>
    </source>
</evidence>
<evidence type="ECO:0000256" key="5">
    <source>
        <dbReference type="ARBA" id="ARBA00022741"/>
    </source>
</evidence>
<feature type="region of interest" description="Disordered" evidence="10">
    <location>
        <begin position="1"/>
        <end position="21"/>
    </location>
</feature>
<comment type="similarity">
    <text evidence="1">In the N-terminal section; belongs to the CRISPR-associated nuclease Cas3-HD family.</text>
</comment>
<evidence type="ECO:0000256" key="3">
    <source>
        <dbReference type="ARBA" id="ARBA00022722"/>
    </source>
</evidence>
<evidence type="ECO:0000256" key="7">
    <source>
        <dbReference type="ARBA" id="ARBA00022806"/>
    </source>
</evidence>
<name>A0ABW1DJM7_9DEIO</name>
<evidence type="ECO:0000256" key="6">
    <source>
        <dbReference type="ARBA" id="ARBA00022801"/>
    </source>
</evidence>
<dbReference type="NCBIfam" id="TIGR01596">
    <property type="entry name" value="cas3_HD"/>
    <property type="match status" value="1"/>
</dbReference>
<evidence type="ECO:0000256" key="9">
    <source>
        <dbReference type="ARBA" id="ARBA00023118"/>
    </source>
</evidence>
<protein>
    <submittedName>
        <fullName evidence="12">CRISPR-associated helicase Cas3</fullName>
    </submittedName>
</protein>
<dbReference type="SUPFAM" id="SSF52540">
    <property type="entry name" value="P-loop containing nucleoside triphosphate hydrolases"/>
    <property type="match status" value="1"/>
</dbReference>
<dbReference type="EMBL" id="JBHSOH010000011">
    <property type="protein sequence ID" value="MFC5848866.1"/>
    <property type="molecule type" value="Genomic_DNA"/>
</dbReference>
<dbReference type="CDD" id="cd17930">
    <property type="entry name" value="DEXHc_cas3"/>
    <property type="match status" value="1"/>
</dbReference>
<dbReference type="Gene3D" id="3.40.50.300">
    <property type="entry name" value="P-loop containing nucleotide triphosphate hydrolases"/>
    <property type="match status" value="2"/>
</dbReference>
<dbReference type="InterPro" id="IPR006474">
    <property type="entry name" value="Helicase_Cas3_CRISPR-ass_core"/>
</dbReference>
<dbReference type="InterPro" id="IPR014001">
    <property type="entry name" value="Helicase_ATP-bd"/>
</dbReference>
<dbReference type="PROSITE" id="PS51643">
    <property type="entry name" value="HD_CAS3"/>
    <property type="match status" value="1"/>
</dbReference>
<evidence type="ECO:0000256" key="2">
    <source>
        <dbReference type="ARBA" id="ARBA00009046"/>
    </source>
</evidence>
<keyword evidence="7" id="KW-0347">Helicase</keyword>
<dbReference type="InterPro" id="IPR054712">
    <property type="entry name" value="Cas3-like_dom"/>
</dbReference>
<reference evidence="13" key="1">
    <citation type="journal article" date="2019" name="Int. J. Syst. Evol. Microbiol.">
        <title>The Global Catalogue of Microorganisms (GCM) 10K type strain sequencing project: providing services to taxonomists for standard genome sequencing and annotation.</title>
        <authorList>
            <consortium name="The Broad Institute Genomics Platform"/>
            <consortium name="The Broad Institute Genome Sequencing Center for Infectious Disease"/>
            <person name="Wu L."/>
            <person name="Ma J."/>
        </authorList>
    </citation>
    <scope>NUCLEOTIDE SEQUENCE [LARGE SCALE GENOMIC DNA]</scope>
    <source>
        <strain evidence="13">CGMCC 1.15053</strain>
    </source>
</reference>
<dbReference type="Proteomes" id="UP001595979">
    <property type="component" value="Unassembled WGS sequence"/>
</dbReference>
<dbReference type="Gene3D" id="1.10.3210.30">
    <property type="match status" value="1"/>
</dbReference>
<dbReference type="RefSeq" id="WP_380049368.1">
    <property type="nucleotide sequence ID" value="NZ_JBHSOH010000011.1"/>
</dbReference>
<keyword evidence="8" id="KW-0067">ATP-binding</keyword>
<evidence type="ECO:0000256" key="1">
    <source>
        <dbReference type="ARBA" id="ARBA00006847"/>
    </source>
</evidence>
<dbReference type="InterPro" id="IPR038257">
    <property type="entry name" value="CRISPR-assoc_Cas3_HD_sf"/>
</dbReference>
<keyword evidence="5" id="KW-0547">Nucleotide-binding</keyword>
<accession>A0ABW1DJM7</accession>
<evidence type="ECO:0000313" key="13">
    <source>
        <dbReference type="Proteomes" id="UP001595979"/>
    </source>
</evidence>
<dbReference type="Pfam" id="PF00270">
    <property type="entry name" value="DEAD"/>
    <property type="match status" value="1"/>
</dbReference>
<keyword evidence="4" id="KW-0479">Metal-binding</keyword>
<proteinExistence type="inferred from homology"/>
<comment type="caution">
    <text evidence="12">The sequence shown here is derived from an EMBL/GenBank/DDBJ whole genome shotgun (WGS) entry which is preliminary data.</text>
</comment>
<keyword evidence="13" id="KW-1185">Reference proteome</keyword>
<dbReference type="Pfam" id="PF18019">
    <property type="entry name" value="Cas3_HD"/>
    <property type="match status" value="1"/>
</dbReference>
<organism evidence="12 13">
    <name type="scientific">Deinococcus petrolearius</name>
    <dbReference type="NCBI Taxonomy" id="1751295"/>
    <lineage>
        <taxon>Bacteria</taxon>
        <taxon>Thermotogati</taxon>
        <taxon>Deinococcota</taxon>
        <taxon>Deinococci</taxon>
        <taxon>Deinococcales</taxon>
        <taxon>Deinococcaceae</taxon>
        <taxon>Deinococcus</taxon>
    </lineage>
</organism>
<evidence type="ECO:0000256" key="8">
    <source>
        <dbReference type="ARBA" id="ARBA00022840"/>
    </source>
</evidence>
<dbReference type="InterPro" id="IPR011545">
    <property type="entry name" value="DEAD/DEAH_box_helicase_dom"/>
</dbReference>
<dbReference type="NCBIfam" id="TIGR01587">
    <property type="entry name" value="cas3_core"/>
    <property type="match status" value="1"/>
</dbReference>
<keyword evidence="3" id="KW-0540">Nuclease</keyword>
<dbReference type="Pfam" id="PF22590">
    <property type="entry name" value="Cas3-like_C_2"/>
    <property type="match status" value="1"/>
</dbReference>
<sequence>MNWTSDFWAHTPSEGSGGKPHDLRMHLLDTAERAQRYADAFGAGKLAYLLGIWHDLGKYNPEFQQYLRDAHAAKDKGEDLGRKGPPHAIWGATLLQSKLEQHPQRSTFTLPVLGHHAGLEDSGEGEQKIAAEPDFAERMAMMTEAIKAFSLYPAGDPEQVPGTQLKQELFTRMVTSAIVDADFLDTEFHFGEERPKAREHDLDIPALWERFGAGRERLLEQQRQSEKVIAAEVQAVRDGVYAECLKAATGKPGIYRLTVPTGGGKTLSGLAFALKHALHNELRRVIVAIPFTSIIDQNAQVYRDVLGADAVLEHHSAVQPKDNKAEKQDAYTLRLQLAAENWDVPLVCTTFVQLFESLFARKTSKLRKLHRVVRSVLVLDEVQTLPLELRGPTLDVLRTLVDDYGVSVVLCTATQPAFEADALTDAFKGLPQTEIVPQYPEHFEKLKRVEYSLHPQYPQPVPWEALALELKAEPQSLTILNTRRDALSLLRSLQAENAEHLFHLSTLMCGAHRKDVLNIINERLKQKTEVRLVSTQVVEAGVDLDFPVVYRALAPLDRIIQAAGRCNRNGNGAQKGRVVIFQTVSGKAPRGPYQQGIEKARTILETVKDIDLELNGTDILRRYFSDLYQDVPPDKPGVQSLRRQQEFRKVAQAYRLIEDDTVSVIVPYRDFRRALEQWQRFPSRKSWRALQPYVVSIYTHEARQLAQAHVIRELEDNIYLFEAQDGYDLLVGLPIDRDPADLIYMRGGSNVF</sequence>
<gene>
    <name evidence="12" type="primary">cas3</name>
    <name evidence="12" type="ORF">ACFPQ6_11140</name>
</gene>
<keyword evidence="6" id="KW-0378">Hydrolase</keyword>
<comment type="similarity">
    <text evidence="2">In the central section; belongs to the CRISPR-associated helicase Cas3 family.</text>
</comment>
<evidence type="ECO:0000256" key="10">
    <source>
        <dbReference type="SAM" id="MobiDB-lite"/>
    </source>
</evidence>
<keyword evidence="9" id="KW-0051">Antiviral defense</keyword>
<evidence type="ECO:0000256" key="4">
    <source>
        <dbReference type="ARBA" id="ARBA00022723"/>
    </source>
</evidence>
<dbReference type="InterPro" id="IPR006483">
    <property type="entry name" value="CRISPR-assoc_Cas3_HD"/>
</dbReference>
<dbReference type="SMART" id="SM00487">
    <property type="entry name" value="DEXDc"/>
    <property type="match status" value="1"/>
</dbReference>